<sequence length="646" mass="71226">EESVEAKGVSAADVQRIGGLVLPHTSDRTFTVDLQRLRSMWIETNHFFYSNGERAKDMAKAVTTYEVYCKATGRSSPNFQAGMYDTLPSFSTNSFTKEDDPTLVNNPLPENVVATTSPISRDASEPVEDGGCRPSRLGEYVRTSACKNVTDDDSSGSTSLTSYGEEDSRGSRNTFRCPKPRRHTLQGGSKKTDATSEASSISGAGKKSECTAQPTPTQPLNILKEGLGQEDIAPTTANGAVSMPPLVARASEEFSFKRAGVGGFNGRPPAARPNGTQRCTRVINQQQIKKEASSRRAGKIPNISGRVPSSSITRNRYIRTKKNSKVPEEDKEISLNSDGLLGTFLNHSPTRTPRRAFSSAGIAELSSTDRPAVNGSSSDMRPWDVVTSREMISRGALPHGQGSCRRTCRGRIECVWDDEDFLNHTSGLSHASTDRESSLSRNRRQNGTGFYTERMSRNTLSARSSLGFHVRRAQWCYADDATVRLYDEFLRKLNTAQHFSELLGELRNDQRRRERLTRAEMERQAERLHSTGLQTRCGRHNQQACGSLRNCVPQKRADQKIRSSEGTPTETTTRLLTLEAPSSQVSAGSDRKEVPKPNTVVGEGSKCGSIKQCAMLVTSHQTPEVKALAKEKRRGQTKSKRRSHKR</sequence>
<feature type="region of interest" description="Disordered" evidence="1">
    <location>
        <begin position="290"/>
        <end position="309"/>
    </location>
</feature>
<gene>
    <name evidence="2" type="ORF">TCIL3000_10_10960</name>
</gene>
<organism evidence="2">
    <name type="scientific">Trypanosoma congolense (strain IL3000)</name>
    <dbReference type="NCBI Taxonomy" id="1068625"/>
    <lineage>
        <taxon>Eukaryota</taxon>
        <taxon>Discoba</taxon>
        <taxon>Euglenozoa</taxon>
        <taxon>Kinetoplastea</taxon>
        <taxon>Metakinetoplastina</taxon>
        <taxon>Trypanosomatida</taxon>
        <taxon>Trypanosomatidae</taxon>
        <taxon>Trypanosoma</taxon>
        <taxon>Nannomonas</taxon>
    </lineage>
</organism>
<proteinExistence type="predicted"/>
<feature type="region of interest" description="Disordered" evidence="1">
    <location>
        <begin position="619"/>
        <end position="646"/>
    </location>
</feature>
<feature type="compositionally biased region" description="Polar residues" evidence="1">
    <location>
        <begin position="210"/>
        <end position="220"/>
    </location>
</feature>
<feature type="compositionally biased region" description="Low complexity" evidence="1">
    <location>
        <begin position="565"/>
        <end position="579"/>
    </location>
</feature>
<feature type="region of interest" description="Disordered" evidence="1">
    <location>
        <begin position="426"/>
        <end position="454"/>
    </location>
</feature>
<evidence type="ECO:0000256" key="1">
    <source>
        <dbReference type="SAM" id="MobiDB-lite"/>
    </source>
</evidence>
<name>G0UY50_TRYCI</name>
<accession>G0UY50</accession>
<dbReference type="VEuPathDB" id="TriTrypDB:TcIL3000_10_10960"/>
<protein>
    <submittedName>
        <fullName evidence="2">Uncharacterized protein</fullName>
    </submittedName>
</protein>
<feature type="region of interest" description="Disordered" evidence="1">
    <location>
        <begin position="116"/>
        <end position="220"/>
    </location>
</feature>
<dbReference type="AlphaFoldDB" id="G0UY50"/>
<dbReference type="EMBL" id="HE575323">
    <property type="protein sequence ID" value="CCC94317.1"/>
    <property type="molecule type" value="Genomic_DNA"/>
</dbReference>
<feature type="non-terminal residue" evidence="2">
    <location>
        <position position="1"/>
    </location>
</feature>
<reference evidence="2" key="1">
    <citation type="journal article" date="2012" name="Proc. Natl. Acad. Sci. U.S.A.">
        <title>Antigenic diversity is generated by distinct evolutionary mechanisms in African trypanosome species.</title>
        <authorList>
            <person name="Jackson A.P."/>
            <person name="Berry A."/>
            <person name="Aslett M."/>
            <person name="Allison H.C."/>
            <person name="Burton P."/>
            <person name="Vavrova-Anderson J."/>
            <person name="Brown R."/>
            <person name="Browne H."/>
            <person name="Corton N."/>
            <person name="Hauser H."/>
            <person name="Gamble J."/>
            <person name="Gilderthorp R."/>
            <person name="Marcello L."/>
            <person name="McQuillan J."/>
            <person name="Otto T.D."/>
            <person name="Quail M.A."/>
            <person name="Sanders M.J."/>
            <person name="van Tonder A."/>
            <person name="Ginger M.L."/>
            <person name="Field M.C."/>
            <person name="Barry J.D."/>
            <person name="Hertz-Fowler C."/>
            <person name="Berriman M."/>
        </authorList>
    </citation>
    <scope>NUCLEOTIDE SEQUENCE</scope>
    <source>
        <strain evidence="2">IL3000</strain>
    </source>
</reference>
<feature type="region of interest" description="Disordered" evidence="1">
    <location>
        <begin position="555"/>
        <end position="605"/>
    </location>
</feature>
<evidence type="ECO:0000313" key="2">
    <source>
        <dbReference type="EMBL" id="CCC94317.1"/>
    </source>
</evidence>
<feature type="compositionally biased region" description="Basic residues" evidence="1">
    <location>
        <begin position="631"/>
        <end position="646"/>
    </location>
</feature>